<sequence length="658" mass="73369">MAVKKPHPPGARELAQLLTLAQVIAVDSSSATIDNLIREVSRVLHLPDCNTTRGLKQCHESFAGVSFALDALYAASRELLDMARDHLAIVVIAIYGRMGEDAVLRERILSETDFLAKAMTMIDSPTVGARVMSVLSAIAKFPETRNLSEMARFSTKLLSSAESRIEEIYYAENAVSVLRNIMGAAFDAADPDAKIIASIPRYLQFALKVVGQPASGVISFSHLVMFCGELSDRGGAFLPDPDAIDFLVACTRASDIYNRVTAQHALIFLGPALEPDMNDPYIPEPFSARVQHALQQFYGNSPRSAFTGTPGDFAQLECLAEAFRSNSRPRADIGQALARMTLYNEILIRSWHRPDRDHAEVLPACEDALRKSNRPGAEVDADILHLVRLLSMTEHEAAHTFARAALERHPSVAFFYYVMAVCGNMSIRTLVSANKGLECPSLTDFLRRRMLYLSASSTLIIIPGMMQGSSRQIRLQEVQLLLENAARSAETWMDIAPPDDPHRPSMVAIGIRVDLILRGHTMTEVDFKTAQDKLTFAFDLTCRGWIDWRSFDQEKQCDGLEKLFNHMPNAWKIWGPTVMRRPSDVYRNSAGTRSADPQAELTAWLTKLYTIRTQGTHKSIEGDLEMQGIKPGARRYCDDACQKRHWKVHREACKANRM</sequence>
<evidence type="ECO:0000313" key="1">
    <source>
        <dbReference type="EMBL" id="KAJ7618583.1"/>
    </source>
</evidence>
<gene>
    <name evidence="1" type="ORF">FB45DRAFT_1097132</name>
</gene>
<dbReference type="Gene3D" id="6.10.140.2220">
    <property type="match status" value="1"/>
</dbReference>
<evidence type="ECO:0000313" key="2">
    <source>
        <dbReference type="Proteomes" id="UP001221142"/>
    </source>
</evidence>
<keyword evidence="2" id="KW-1185">Reference proteome</keyword>
<reference evidence="1" key="1">
    <citation type="submission" date="2023-03" db="EMBL/GenBank/DDBJ databases">
        <title>Massive genome expansion in bonnet fungi (Mycena s.s.) driven by repeated elements and novel gene families across ecological guilds.</title>
        <authorList>
            <consortium name="Lawrence Berkeley National Laboratory"/>
            <person name="Harder C.B."/>
            <person name="Miyauchi S."/>
            <person name="Viragh M."/>
            <person name="Kuo A."/>
            <person name="Thoen E."/>
            <person name="Andreopoulos B."/>
            <person name="Lu D."/>
            <person name="Skrede I."/>
            <person name="Drula E."/>
            <person name="Henrissat B."/>
            <person name="Morin E."/>
            <person name="Kohler A."/>
            <person name="Barry K."/>
            <person name="LaButti K."/>
            <person name="Morin E."/>
            <person name="Salamov A."/>
            <person name="Lipzen A."/>
            <person name="Mereny Z."/>
            <person name="Hegedus B."/>
            <person name="Baldrian P."/>
            <person name="Stursova M."/>
            <person name="Weitz H."/>
            <person name="Taylor A."/>
            <person name="Grigoriev I.V."/>
            <person name="Nagy L.G."/>
            <person name="Martin F."/>
            <person name="Kauserud H."/>
        </authorList>
    </citation>
    <scope>NUCLEOTIDE SEQUENCE</scope>
    <source>
        <strain evidence="1">9284</strain>
    </source>
</reference>
<dbReference type="Proteomes" id="UP001221142">
    <property type="component" value="Unassembled WGS sequence"/>
</dbReference>
<accession>A0AAD7BES5</accession>
<protein>
    <recommendedName>
        <fullName evidence="3">MYND-type domain-containing protein</fullName>
    </recommendedName>
</protein>
<organism evidence="1 2">
    <name type="scientific">Roridomyces roridus</name>
    <dbReference type="NCBI Taxonomy" id="1738132"/>
    <lineage>
        <taxon>Eukaryota</taxon>
        <taxon>Fungi</taxon>
        <taxon>Dikarya</taxon>
        <taxon>Basidiomycota</taxon>
        <taxon>Agaricomycotina</taxon>
        <taxon>Agaricomycetes</taxon>
        <taxon>Agaricomycetidae</taxon>
        <taxon>Agaricales</taxon>
        <taxon>Marasmiineae</taxon>
        <taxon>Mycenaceae</taxon>
        <taxon>Roridomyces</taxon>
    </lineage>
</organism>
<dbReference type="EMBL" id="JARKIF010000019">
    <property type="protein sequence ID" value="KAJ7618583.1"/>
    <property type="molecule type" value="Genomic_DNA"/>
</dbReference>
<proteinExistence type="predicted"/>
<dbReference type="SUPFAM" id="SSF144232">
    <property type="entry name" value="HIT/MYND zinc finger-like"/>
    <property type="match status" value="1"/>
</dbReference>
<evidence type="ECO:0008006" key="3">
    <source>
        <dbReference type="Google" id="ProtNLM"/>
    </source>
</evidence>
<name>A0AAD7BES5_9AGAR</name>
<dbReference type="AlphaFoldDB" id="A0AAD7BES5"/>
<comment type="caution">
    <text evidence="1">The sequence shown here is derived from an EMBL/GenBank/DDBJ whole genome shotgun (WGS) entry which is preliminary data.</text>
</comment>